<evidence type="ECO:0000313" key="1">
    <source>
        <dbReference type="EMBL" id="MDR6940798.1"/>
    </source>
</evidence>
<dbReference type="RefSeq" id="WP_310091840.1">
    <property type="nucleotide sequence ID" value="NZ_JAVDUU010000001.1"/>
</dbReference>
<gene>
    <name evidence="1" type="ORF">J2W55_000626</name>
</gene>
<dbReference type="InterPro" id="IPR011008">
    <property type="entry name" value="Dimeric_a/b-barrel"/>
</dbReference>
<name>A0ABU1T663_9SPHI</name>
<proteinExistence type="predicted"/>
<dbReference type="SUPFAM" id="SSF54909">
    <property type="entry name" value="Dimeric alpha+beta barrel"/>
    <property type="match status" value="1"/>
</dbReference>
<sequence>MKPIITRIWHGTTRAEHADIYLDYLEKSGIPDYKNIDGNLSAEVWRQITGDVCHFWTVTKWDSYNSIKKFAGRDYEKARYYPDDKDYLLDFEEQVEHYETFEY</sequence>
<organism evidence="1 2">
    <name type="scientific">Mucilaginibacter pocheonensis</name>
    <dbReference type="NCBI Taxonomy" id="398050"/>
    <lineage>
        <taxon>Bacteria</taxon>
        <taxon>Pseudomonadati</taxon>
        <taxon>Bacteroidota</taxon>
        <taxon>Sphingobacteriia</taxon>
        <taxon>Sphingobacteriales</taxon>
        <taxon>Sphingobacteriaceae</taxon>
        <taxon>Mucilaginibacter</taxon>
    </lineage>
</organism>
<keyword evidence="1" id="KW-0503">Monooxygenase</keyword>
<keyword evidence="1" id="KW-0560">Oxidoreductase</keyword>
<accession>A0ABU1T663</accession>
<keyword evidence="2" id="KW-1185">Reference proteome</keyword>
<protein>
    <submittedName>
        <fullName evidence="1">Heme-degrading monooxygenase HmoA</fullName>
    </submittedName>
</protein>
<dbReference type="Proteomes" id="UP001247620">
    <property type="component" value="Unassembled WGS sequence"/>
</dbReference>
<comment type="caution">
    <text evidence="1">The sequence shown here is derived from an EMBL/GenBank/DDBJ whole genome shotgun (WGS) entry which is preliminary data.</text>
</comment>
<dbReference type="EMBL" id="JAVDUU010000001">
    <property type="protein sequence ID" value="MDR6940798.1"/>
    <property type="molecule type" value="Genomic_DNA"/>
</dbReference>
<reference evidence="1 2" key="1">
    <citation type="submission" date="2023-07" db="EMBL/GenBank/DDBJ databases">
        <title>Sorghum-associated microbial communities from plants grown in Nebraska, USA.</title>
        <authorList>
            <person name="Schachtman D."/>
        </authorList>
    </citation>
    <scope>NUCLEOTIDE SEQUENCE [LARGE SCALE GENOMIC DNA]</scope>
    <source>
        <strain evidence="1 2">3262</strain>
    </source>
</reference>
<dbReference type="GO" id="GO:0004497">
    <property type="term" value="F:monooxygenase activity"/>
    <property type="evidence" value="ECO:0007669"/>
    <property type="project" value="UniProtKB-KW"/>
</dbReference>
<evidence type="ECO:0000313" key="2">
    <source>
        <dbReference type="Proteomes" id="UP001247620"/>
    </source>
</evidence>